<dbReference type="Proteomes" id="UP000239494">
    <property type="component" value="Unassembled WGS sequence"/>
</dbReference>
<organism evidence="1 2">
    <name type="scientific">Umezawaea tangerina</name>
    <dbReference type="NCBI Taxonomy" id="84725"/>
    <lineage>
        <taxon>Bacteria</taxon>
        <taxon>Bacillati</taxon>
        <taxon>Actinomycetota</taxon>
        <taxon>Actinomycetes</taxon>
        <taxon>Pseudonocardiales</taxon>
        <taxon>Pseudonocardiaceae</taxon>
        <taxon>Umezawaea</taxon>
    </lineage>
</organism>
<reference evidence="1 2" key="1">
    <citation type="submission" date="2018-03" db="EMBL/GenBank/DDBJ databases">
        <title>Genomic Encyclopedia of Archaeal and Bacterial Type Strains, Phase II (KMG-II): from individual species to whole genera.</title>
        <authorList>
            <person name="Goeker M."/>
        </authorList>
    </citation>
    <scope>NUCLEOTIDE SEQUENCE [LARGE SCALE GENOMIC DNA]</scope>
    <source>
        <strain evidence="1 2">DSM 44720</strain>
    </source>
</reference>
<comment type="caution">
    <text evidence="1">The sequence shown here is derived from an EMBL/GenBank/DDBJ whole genome shotgun (WGS) entry which is preliminary data.</text>
</comment>
<sequence>MDVVTRQGELQVAADAVVDSLGLKQSLAEFGEPVRVGSSALGLMVRRDVDITVVCPALDMATHEAVVKLGGELARHQRVGKVLFRNDTGDWNVDAKYPDGFYLGVGCRSAHGLEWNVDIWFVDEPARQPDLEHVRTLPGRLTDETREAILGIKEAWAERPEYGKSVSSYDIYTAVLDKGVRTPEEFEGWRSV</sequence>
<proteinExistence type="predicted"/>
<gene>
    <name evidence="1" type="ORF">CLV43_103283</name>
</gene>
<evidence type="ECO:0000313" key="2">
    <source>
        <dbReference type="Proteomes" id="UP000239494"/>
    </source>
</evidence>
<dbReference type="EMBL" id="PVTF01000003">
    <property type="protein sequence ID" value="PRY43536.1"/>
    <property type="molecule type" value="Genomic_DNA"/>
</dbReference>
<dbReference type="OrthoDB" id="7946528at2"/>
<dbReference type="AlphaFoldDB" id="A0A2T0TCZ1"/>
<name>A0A2T0TCZ1_9PSEU</name>
<protein>
    <recommendedName>
        <fullName evidence="3">Nucleotidyltransferase AbiEii toxin of type IV toxin-antitoxin system</fullName>
    </recommendedName>
</protein>
<evidence type="ECO:0008006" key="3">
    <source>
        <dbReference type="Google" id="ProtNLM"/>
    </source>
</evidence>
<accession>A0A2T0TCZ1</accession>
<keyword evidence="2" id="KW-1185">Reference proteome</keyword>
<evidence type="ECO:0000313" key="1">
    <source>
        <dbReference type="EMBL" id="PRY43536.1"/>
    </source>
</evidence>